<evidence type="ECO:0000313" key="5">
    <source>
        <dbReference type="Proteomes" id="UP000811844"/>
    </source>
</evidence>
<keyword evidence="1" id="KW-0175">Coiled coil</keyword>
<feature type="domain" description="Rad50/SbcC-type AAA" evidence="3">
    <location>
        <begin position="5"/>
        <end position="199"/>
    </location>
</feature>
<evidence type="ECO:0000259" key="3">
    <source>
        <dbReference type="Pfam" id="PF13476"/>
    </source>
</evidence>
<reference evidence="4 5" key="1">
    <citation type="submission" date="2020-02" db="EMBL/GenBank/DDBJ databases">
        <title>Shewanella WXL01 sp. nov., a marine bacterium isolated from green algae in Luhuitou Fringing Reef (Northern South China Sea).</title>
        <authorList>
            <person name="Wang X."/>
        </authorList>
    </citation>
    <scope>NUCLEOTIDE SEQUENCE [LARGE SCALE GENOMIC DNA]</scope>
    <source>
        <strain evidence="4 5">MCCC 1A01895</strain>
    </source>
</reference>
<name>A0ABS5I4I5_9GAMM</name>
<comment type="caution">
    <text evidence="4">The sequence shown here is derived from an EMBL/GenBank/DDBJ whole genome shotgun (WGS) entry which is preliminary data.</text>
</comment>
<dbReference type="InterPro" id="IPR003959">
    <property type="entry name" value="ATPase_AAA_core"/>
</dbReference>
<sequence length="464" mass="51528">MKINKLKLKNFRAFKQFECQFGTGVNVLVGLNGFGKTSILDAIAIGYGQFAGGFETSKDRGILNADIRIAKHIVGAGELEAGDSLAVAGKFTMERQFPVDVQVTVHGGDDYQFPDSWSRSRNTLKGQTTQVKELKAVAQDLQKSVQNNEKVVLPLLSYYGTGRLWKEKRLTEKKNPAHQTNSRLDGYLDCLDPESTYSAFAQWLRVETIAEYERKMQIIEEHGLEGAVVHGSTIRGKLLKAITNAVNIVLAPSGWSNIRYSATTKEVIATHKDQGDVPVSYLSDGVRNMLGMVADIAYRAVRLNPHLAVNAVNETSGIVLIDEVDMHLHPQWQQLVLQNLSEAFPKIQFIVTTHSPQVLSTVKQEQIRVLPDVAAGEIEALPPIGETLGKPSNYVLTQTLNVDARPPLRQVELFEEYMQLINSGLARDDEATKVRAQLEGLLGQEHEDLVHADRVLKRRELLGK</sequence>
<dbReference type="InterPro" id="IPR051396">
    <property type="entry name" value="Bact_Antivir_Def_Nuclease"/>
</dbReference>
<dbReference type="SUPFAM" id="SSF52540">
    <property type="entry name" value="P-loop containing nucleoside triphosphate hydrolases"/>
    <property type="match status" value="1"/>
</dbReference>
<proteinExistence type="predicted"/>
<dbReference type="Gene3D" id="3.40.50.300">
    <property type="entry name" value="P-loop containing nucleotide triphosphate hydrolases"/>
    <property type="match status" value="1"/>
</dbReference>
<dbReference type="PANTHER" id="PTHR43581:SF2">
    <property type="entry name" value="EXCINUCLEASE ATPASE SUBUNIT"/>
    <property type="match status" value="1"/>
</dbReference>
<accession>A0ABS5I4I5</accession>
<evidence type="ECO:0000256" key="1">
    <source>
        <dbReference type="SAM" id="Coils"/>
    </source>
</evidence>
<dbReference type="Pfam" id="PF13304">
    <property type="entry name" value="AAA_21"/>
    <property type="match status" value="1"/>
</dbReference>
<organism evidence="4 5">
    <name type="scientific">Shewanella intestini</name>
    <dbReference type="NCBI Taxonomy" id="2017544"/>
    <lineage>
        <taxon>Bacteria</taxon>
        <taxon>Pseudomonadati</taxon>
        <taxon>Pseudomonadota</taxon>
        <taxon>Gammaproteobacteria</taxon>
        <taxon>Alteromonadales</taxon>
        <taxon>Shewanellaceae</taxon>
        <taxon>Shewanella</taxon>
    </lineage>
</organism>
<dbReference type="Proteomes" id="UP000811844">
    <property type="component" value="Unassembled WGS sequence"/>
</dbReference>
<dbReference type="RefSeq" id="WP_153662853.1">
    <property type="nucleotide sequence ID" value="NZ_JAAIKR010000008.1"/>
</dbReference>
<gene>
    <name evidence="4" type="ORF">G3R48_09850</name>
</gene>
<evidence type="ECO:0000313" key="4">
    <source>
        <dbReference type="EMBL" id="MBR9728275.1"/>
    </source>
</evidence>
<feature type="coiled-coil region" evidence="1">
    <location>
        <begin position="124"/>
        <end position="151"/>
    </location>
</feature>
<dbReference type="InterPro" id="IPR038729">
    <property type="entry name" value="Rad50/SbcC_AAA"/>
</dbReference>
<keyword evidence="5" id="KW-1185">Reference proteome</keyword>
<dbReference type="InterPro" id="IPR027417">
    <property type="entry name" value="P-loop_NTPase"/>
</dbReference>
<feature type="domain" description="ATPase AAA-type core" evidence="2">
    <location>
        <begin position="270"/>
        <end position="360"/>
    </location>
</feature>
<protein>
    <submittedName>
        <fullName evidence="4">AAA family ATPase</fullName>
    </submittedName>
</protein>
<evidence type="ECO:0000259" key="2">
    <source>
        <dbReference type="Pfam" id="PF13304"/>
    </source>
</evidence>
<dbReference type="PANTHER" id="PTHR43581">
    <property type="entry name" value="ATP/GTP PHOSPHATASE"/>
    <property type="match status" value="1"/>
</dbReference>
<dbReference type="Pfam" id="PF13476">
    <property type="entry name" value="AAA_23"/>
    <property type="match status" value="1"/>
</dbReference>
<dbReference type="EMBL" id="JAAIKR010000008">
    <property type="protein sequence ID" value="MBR9728275.1"/>
    <property type="molecule type" value="Genomic_DNA"/>
</dbReference>